<dbReference type="GO" id="GO:0046854">
    <property type="term" value="P:phosphatidylinositol phosphate biosynthetic process"/>
    <property type="evidence" value="ECO:0007669"/>
    <property type="project" value="InterPro"/>
</dbReference>
<keyword evidence="5 9" id="KW-0378">Hydrolase</keyword>
<feature type="binding site" evidence="8">
    <location>
        <position position="94"/>
    </location>
    <ligand>
        <name>Mg(2+)</name>
        <dbReference type="ChEBI" id="CHEBI:18420"/>
        <label>1</label>
        <note>catalytic</note>
    </ligand>
</feature>
<keyword evidence="6" id="KW-0804">Transcription</keyword>
<evidence type="ECO:0000313" key="11">
    <source>
        <dbReference type="Proteomes" id="UP001161389"/>
    </source>
</evidence>
<feature type="binding site" evidence="8">
    <location>
        <position position="218"/>
    </location>
    <ligand>
        <name>Mg(2+)</name>
        <dbReference type="ChEBI" id="CHEBI:18420"/>
        <label>1</label>
        <note>catalytic</note>
    </ligand>
</feature>
<sequence length="270" mass="30251">MNYQKANSERFKLAYKLAQTAGELIIAGRKNNSFEQSYKNHNELVTSIDQQVDDFLISELKSHFTEDQFLTEESYIPGQDEFDYTSPTWVIDPIDGTVNFALGHPQVAVSIAYVEKNEVQFGIVHCPFLNETFYAIKDEGAFLNQVPIKVSECDDLSNALVATGLPYDKSTIQNLLPNINTIITHARDIRRNGSAAIDLCWVACGRLQAYFETVQPWDMAAGTLIAKEAGAYTGHYGDQIQDSDLIPDLMSKQLLISVPTIHPQLQELLK</sequence>
<name>A0AA37S8D3_9GAMM</name>
<dbReference type="GO" id="GO:0008934">
    <property type="term" value="F:inositol monophosphate 1-phosphatase activity"/>
    <property type="evidence" value="ECO:0007669"/>
    <property type="project" value="InterPro"/>
</dbReference>
<dbReference type="AlphaFoldDB" id="A0AA37S8D3"/>
<evidence type="ECO:0000313" key="10">
    <source>
        <dbReference type="EMBL" id="GLQ30945.1"/>
    </source>
</evidence>
<reference evidence="10" key="2">
    <citation type="submission" date="2023-01" db="EMBL/GenBank/DDBJ databases">
        <title>Draft genome sequence of Litoribrevibacter albus strain NBRC 110071.</title>
        <authorList>
            <person name="Sun Q."/>
            <person name="Mori K."/>
        </authorList>
    </citation>
    <scope>NUCLEOTIDE SEQUENCE</scope>
    <source>
        <strain evidence="10">NBRC 110071</strain>
    </source>
</reference>
<dbReference type="GO" id="GO:0007165">
    <property type="term" value="P:signal transduction"/>
    <property type="evidence" value="ECO:0007669"/>
    <property type="project" value="TreeGrafter"/>
</dbReference>
<dbReference type="SUPFAM" id="SSF56655">
    <property type="entry name" value="Carbohydrate phosphatase"/>
    <property type="match status" value="1"/>
</dbReference>
<keyword evidence="6" id="KW-0889">Transcription antitermination</keyword>
<dbReference type="InterPro" id="IPR000760">
    <property type="entry name" value="Inositol_monophosphatase-like"/>
</dbReference>
<evidence type="ECO:0000256" key="6">
    <source>
        <dbReference type="ARBA" id="ARBA00022814"/>
    </source>
</evidence>
<reference evidence="10" key="1">
    <citation type="journal article" date="2014" name="Int. J. Syst. Evol. Microbiol.">
        <title>Complete genome sequence of Corynebacterium casei LMG S-19264T (=DSM 44701T), isolated from a smear-ripened cheese.</title>
        <authorList>
            <consortium name="US DOE Joint Genome Institute (JGI-PGF)"/>
            <person name="Walter F."/>
            <person name="Albersmeier A."/>
            <person name="Kalinowski J."/>
            <person name="Ruckert C."/>
        </authorList>
    </citation>
    <scope>NUCLEOTIDE SEQUENCE</scope>
    <source>
        <strain evidence="10">NBRC 110071</strain>
    </source>
</reference>
<dbReference type="Proteomes" id="UP001161389">
    <property type="component" value="Unassembled WGS sequence"/>
</dbReference>
<dbReference type="PROSITE" id="PS00630">
    <property type="entry name" value="IMP_2"/>
    <property type="match status" value="1"/>
</dbReference>
<keyword evidence="6" id="KW-0805">Transcription regulation</keyword>
<evidence type="ECO:0000256" key="9">
    <source>
        <dbReference type="RuleBase" id="RU364068"/>
    </source>
</evidence>
<comment type="catalytic activity">
    <reaction evidence="1 9">
        <text>a myo-inositol phosphate + H2O = myo-inositol + phosphate</text>
        <dbReference type="Rhea" id="RHEA:24056"/>
        <dbReference type="ChEBI" id="CHEBI:15377"/>
        <dbReference type="ChEBI" id="CHEBI:17268"/>
        <dbReference type="ChEBI" id="CHEBI:43474"/>
        <dbReference type="ChEBI" id="CHEBI:84139"/>
        <dbReference type="EC" id="3.1.3.25"/>
    </reaction>
</comment>
<keyword evidence="11" id="KW-1185">Reference proteome</keyword>
<dbReference type="GO" id="GO:0006020">
    <property type="term" value="P:inositol metabolic process"/>
    <property type="evidence" value="ECO:0007669"/>
    <property type="project" value="TreeGrafter"/>
</dbReference>
<dbReference type="PANTHER" id="PTHR20854:SF4">
    <property type="entry name" value="INOSITOL-1-MONOPHOSPHATASE-RELATED"/>
    <property type="match status" value="1"/>
</dbReference>
<dbReference type="Gene3D" id="3.30.540.10">
    <property type="entry name" value="Fructose-1,6-Bisphosphatase, subunit A, domain 1"/>
    <property type="match status" value="1"/>
</dbReference>
<comment type="cofactor">
    <cofactor evidence="2 8 9">
        <name>Mg(2+)</name>
        <dbReference type="ChEBI" id="CHEBI:18420"/>
    </cofactor>
</comment>
<dbReference type="CDD" id="cd01639">
    <property type="entry name" value="IMPase"/>
    <property type="match status" value="1"/>
</dbReference>
<feature type="binding site" evidence="8">
    <location>
        <position position="95"/>
    </location>
    <ligand>
        <name>Mg(2+)</name>
        <dbReference type="ChEBI" id="CHEBI:18420"/>
        <label>1</label>
        <note>catalytic</note>
    </ligand>
</feature>
<dbReference type="PRINTS" id="PR00377">
    <property type="entry name" value="IMPHPHTASES"/>
</dbReference>
<dbReference type="GO" id="GO:0046872">
    <property type="term" value="F:metal ion binding"/>
    <property type="evidence" value="ECO:0007669"/>
    <property type="project" value="UniProtKB-KW"/>
</dbReference>
<evidence type="ECO:0000256" key="2">
    <source>
        <dbReference type="ARBA" id="ARBA00001946"/>
    </source>
</evidence>
<dbReference type="InterPro" id="IPR033942">
    <property type="entry name" value="IMPase"/>
</dbReference>
<dbReference type="RefSeq" id="WP_284380382.1">
    <property type="nucleotide sequence ID" value="NZ_BSNM01000011.1"/>
</dbReference>
<accession>A0AA37S8D3</accession>
<dbReference type="GO" id="GO:0031564">
    <property type="term" value="P:transcription antitermination"/>
    <property type="evidence" value="ECO:0007669"/>
    <property type="project" value="UniProtKB-KW"/>
</dbReference>
<proteinExistence type="inferred from homology"/>
<protein>
    <recommendedName>
        <fullName evidence="9">Inositol-1-monophosphatase</fullName>
        <ecNumber evidence="9">3.1.3.25</ecNumber>
    </recommendedName>
</protein>
<dbReference type="Gene3D" id="3.40.190.80">
    <property type="match status" value="1"/>
</dbReference>
<dbReference type="InterPro" id="IPR020550">
    <property type="entry name" value="Inositol_monophosphatase_CS"/>
</dbReference>
<evidence type="ECO:0000256" key="8">
    <source>
        <dbReference type="PIRSR" id="PIRSR600760-2"/>
    </source>
</evidence>
<evidence type="ECO:0000256" key="5">
    <source>
        <dbReference type="ARBA" id="ARBA00022801"/>
    </source>
</evidence>
<comment type="caution">
    <text evidence="10">The sequence shown here is derived from an EMBL/GenBank/DDBJ whole genome shotgun (WGS) entry which is preliminary data.</text>
</comment>
<evidence type="ECO:0000256" key="3">
    <source>
        <dbReference type="ARBA" id="ARBA00009759"/>
    </source>
</evidence>
<dbReference type="Pfam" id="PF00459">
    <property type="entry name" value="Inositol_P"/>
    <property type="match status" value="1"/>
</dbReference>
<evidence type="ECO:0000256" key="1">
    <source>
        <dbReference type="ARBA" id="ARBA00001033"/>
    </source>
</evidence>
<keyword evidence="4 8" id="KW-0479">Metal-binding</keyword>
<organism evidence="10 11">
    <name type="scientific">Litoribrevibacter albus</name>
    <dbReference type="NCBI Taxonomy" id="1473156"/>
    <lineage>
        <taxon>Bacteria</taxon>
        <taxon>Pseudomonadati</taxon>
        <taxon>Pseudomonadota</taxon>
        <taxon>Gammaproteobacteria</taxon>
        <taxon>Oceanospirillales</taxon>
        <taxon>Oceanospirillaceae</taxon>
        <taxon>Litoribrevibacter</taxon>
    </lineage>
</organism>
<dbReference type="EMBL" id="BSNM01000011">
    <property type="protein sequence ID" value="GLQ30945.1"/>
    <property type="molecule type" value="Genomic_DNA"/>
</dbReference>
<comment type="similarity">
    <text evidence="3 9">Belongs to the inositol monophosphatase superfamily.</text>
</comment>
<gene>
    <name evidence="10" type="ORF">GCM10007876_14240</name>
</gene>
<evidence type="ECO:0000256" key="4">
    <source>
        <dbReference type="ARBA" id="ARBA00022723"/>
    </source>
</evidence>
<dbReference type="FunFam" id="3.30.540.10:FF:000003">
    <property type="entry name" value="Inositol-1-monophosphatase"/>
    <property type="match status" value="1"/>
</dbReference>
<feature type="binding site" evidence="8">
    <location>
        <position position="92"/>
    </location>
    <ligand>
        <name>Mg(2+)</name>
        <dbReference type="ChEBI" id="CHEBI:18420"/>
        <label>1</label>
        <note>catalytic</note>
    </ligand>
</feature>
<feature type="binding site" evidence="8">
    <location>
        <position position="72"/>
    </location>
    <ligand>
        <name>Mg(2+)</name>
        <dbReference type="ChEBI" id="CHEBI:18420"/>
        <label>1</label>
        <note>catalytic</note>
    </ligand>
</feature>
<dbReference type="EC" id="3.1.3.25" evidence="9"/>
<keyword evidence="7 8" id="KW-0460">Magnesium</keyword>
<dbReference type="PANTHER" id="PTHR20854">
    <property type="entry name" value="INOSITOL MONOPHOSPHATASE"/>
    <property type="match status" value="1"/>
</dbReference>
<evidence type="ECO:0000256" key="7">
    <source>
        <dbReference type="ARBA" id="ARBA00022842"/>
    </source>
</evidence>